<organism evidence="2 3">
    <name type="scientific">Nocardioides daeguensis</name>
    <dbReference type="NCBI Taxonomy" id="908359"/>
    <lineage>
        <taxon>Bacteria</taxon>
        <taxon>Bacillati</taxon>
        <taxon>Actinomycetota</taxon>
        <taxon>Actinomycetes</taxon>
        <taxon>Propionibacteriales</taxon>
        <taxon>Nocardioidaceae</taxon>
        <taxon>Nocardioides</taxon>
    </lineage>
</organism>
<evidence type="ECO:0000256" key="1">
    <source>
        <dbReference type="SAM" id="Phobius"/>
    </source>
</evidence>
<comment type="caution">
    <text evidence="2">The sequence shown here is derived from an EMBL/GenBank/DDBJ whole genome shotgun (WGS) entry which is preliminary data.</text>
</comment>
<feature type="transmembrane region" description="Helical" evidence="1">
    <location>
        <begin position="106"/>
        <end position="124"/>
    </location>
</feature>
<evidence type="ECO:0000313" key="2">
    <source>
        <dbReference type="EMBL" id="GAA3552788.1"/>
    </source>
</evidence>
<dbReference type="InterPro" id="IPR014509">
    <property type="entry name" value="YjdF-like"/>
</dbReference>
<feature type="transmembrane region" description="Helical" evidence="1">
    <location>
        <begin position="44"/>
        <end position="62"/>
    </location>
</feature>
<keyword evidence="1" id="KW-0472">Membrane</keyword>
<evidence type="ECO:0000313" key="3">
    <source>
        <dbReference type="Proteomes" id="UP001500301"/>
    </source>
</evidence>
<feature type="transmembrane region" description="Helical" evidence="1">
    <location>
        <begin position="131"/>
        <end position="148"/>
    </location>
</feature>
<dbReference type="EMBL" id="BAABBB010000030">
    <property type="protein sequence ID" value="GAA3552788.1"/>
    <property type="molecule type" value="Genomic_DNA"/>
</dbReference>
<keyword evidence="1" id="KW-1133">Transmembrane helix</keyword>
<accession>A0ABP6WNE8</accession>
<keyword evidence="3" id="KW-1185">Reference proteome</keyword>
<dbReference type="Proteomes" id="UP001500301">
    <property type="component" value="Unassembled WGS sequence"/>
</dbReference>
<reference evidence="3" key="1">
    <citation type="journal article" date="2019" name="Int. J. Syst. Evol. Microbiol.">
        <title>The Global Catalogue of Microorganisms (GCM) 10K type strain sequencing project: providing services to taxonomists for standard genome sequencing and annotation.</title>
        <authorList>
            <consortium name="The Broad Institute Genomics Platform"/>
            <consortium name="The Broad Institute Genome Sequencing Center for Infectious Disease"/>
            <person name="Wu L."/>
            <person name="Ma J."/>
        </authorList>
    </citation>
    <scope>NUCLEOTIDE SEQUENCE [LARGE SCALE GENOMIC DNA]</scope>
    <source>
        <strain evidence="3">JCM 17460</strain>
    </source>
</reference>
<dbReference type="Pfam" id="PF09997">
    <property type="entry name" value="DUF2238"/>
    <property type="match status" value="1"/>
</dbReference>
<dbReference type="RefSeq" id="WP_218236408.1">
    <property type="nucleotide sequence ID" value="NZ_BAABBB010000030.1"/>
</dbReference>
<gene>
    <name evidence="2" type="ORF">GCM10022263_44360</name>
</gene>
<proteinExistence type="predicted"/>
<protein>
    <recommendedName>
        <fullName evidence="4">DUF2238 domain-containing protein</fullName>
    </recommendedName>
</protein>
<evidence type="ECO:0008006" key="4">
    <source>
        <dbReference type="Google" id="ProtNLM"/>
    </source>
</evidence>
<keyword evidence="1" id="KW-0812">Transmembrane</keyword>
<feature type="transmembrane region" description="Helical" evidence="1">
    <location>
        <begin position="175"/>
        <end position="192"/>
    </location>
</feature>
<sequence>MPAPAARRCPWWVPGLVLAATVAQLAVAAFVPGIDRFDGKAFGARLVAYPLLMLLVPALWWLRTRHTAPAGPVPWGAFALVMVPFLIDVTGNSLDLYDAVAWWDDLNHFANWALLCGGLGLLLARRLSPTWVLVVAVTGLGAVLAIGWEVGEWLTFIRNGTELGTAYEDTLGDEVLGTLGALSAAVVLALTARRRPSPTA</sequence>
<name>A0ABP6WNE8_9ACTN</name>
<feature type="transmembrane region" description="Helical" evidence="1">
    <location>
        <begin position="74"/>
        <end position="94"/>
    </location>
</feature>